<dbReference type="InterPro" id="IPR036691">
    <property type="entry name" value="Endo/exonu/phosph_ase_sf"/>
</dbReference>
<dbReference type="SUPFAM" id="SSF56219">
    <property type="entry name" value="DNase I-like"/>
    <property type="match status" value="1"/>
</dbReference>
<feature type="compositionally biased region" description="Polar residues" evidence="1">
    <location>
        <begin position="195"/>
        <end position="211"/>
    </location>
</feature>
<dbReference type="OrthoDB" id="1742140at2759"/>
<accession>A0A9Q0NM85</accession>
<reference evidence="3" key="1">
    <citation type="submission" date="2022-11" db="EMBL/GenBank/DDBJ databases">
        <authorList>
            <person name="Hyden B.L."/>
            <person name="Feng K."/>
            <person name="Yates T."/>
            <person name="Jawdy S."/>
            <person name="Smart L.B."/>
            <person name="Muchero W."/>
        </authorList>
    </citation>
    <scope>NUCLEOTIDE SEQUENCE</scope>
    <source>
        <tissue evidence="3">Shoot tip</tissue>
    </source>
</reference>
<feature type="compositionally biased region" description="Pro residues" evidence="1">
    <location>
        <begin position="171"/>
        <end position="188"/>
    </location>
</feature>
<feature type="region of interest" description="Disordered" evidence="1">
    <location>
        <begin position="161"/>
        <end position="211"/>
    </location>
</feature>
<proteinExistence type="predicted"/>
<dbReference type="PANTHER" id="PTHR33710">
    <property type="entry name" value="BNAC02G09200D PROTEIN"/>
    <property type="match status" value="1"/>
</dbReference>
<dbReference type="EMBL" id="JAPFFL010000018">
    <property type="protein sequence ID" value="KAJ6672388.1"/>
    <property type="molecule type" value="Genomic_DNA"/>
</dbReference>
<dbReference type="GO" id="GO:0003824">
    <property type="term" value="F:catalytic activity"/>
    <property type="evidence" value="ECO:0007669"/>
    <property type="project" value="InterPro"/>
</dbReference>
<evidence type="ECO:0000313" key="3">
    <source>
        <dbReference type="EMBL" id="KAJ6672388.1"/>
    </source>
</evidence>
<evidence type="ECO:0000256" key="1">
    <source>
        <dbReference type="SAM" id="MobiDB-lite"/>
    </source>
</evidence>
<feature type="compositionally biased region" description="Basic and acidic residues" evidence="1">
    <location>
        <begin position="313"/>
        <end position="325"/>
    </location>
</feature>
<dbReference type="Gene3D" id="3.60.10.10">
    <property type="entry name" value="Endonuclease/exonuclease/phosphatase"/>
    <property type="match status" value="1"/>
</dbReference>
<feature type="region of interest" description="Disordered" evidence="1">
    <location>
        <begin position="285"/>
        <end position="325"/>
    </location>
</feature>
<evidence type="ECO:0000313" key="4">
    <source>
        <dbReference type="Proteomes" id="UP001151529"/>
    </source>
</evidence>
<dbReference type="Pfam" id="PF03372">
    <property type="entry name" value="Exo_endo_phos"/>
    <property type="match status" value="1"/>
</dbReference>
<sequence>MVLCSSVSKQRLKCKTLWNGALGCSAARLLSFNSGTQGLSLTKIKFLSSQCGLDCMGLPFPLWSQEGLSLAASMVGRPLSCDAKTYNCQRLEFARLCVEIDATLPKVTSFEVVSPLSLEPITVEVEYEWLPSHCASCKTYGHSCKRSNKPAPTNDELHLTMVQPSSTPLPNTDPAPPNTIAQPNPPSVHNPRKNPVSNGNTTTTSHPQPTESQIHVQPNVIAPQTQAPSQHDSTTVGKIVRSKEIPSLIGTKSKFTALVKFGHDMEECHSSKPDSLGSRTLLHTTTDETDDESSASAMPEQDHDRSPTISPQSKEKEGGKEEKSSQRLLTFPIFFMPSLGSWNTRGLNSSQKIIAVRKWISNFQLSIVGILETKASLNNLPKMEGQLNLIGWNFISNATSQDRCRILVGWNSMEYSISCIHSSPQWITCEATSLATGSTIRITFVYGFNTYAERKPLWDYLVNSSHQFSSLPWTLLGDFNANLQPDQKIGGDTRWLSHHEDFQKALHQAQLFSLPYRGMNFTWTNGQIGQRNIQNKLDWALGNSCLLQEWPASMANFLPRSISDHSAIILHLSKPSSVRPNQFKFLNAWTHRDDYLPLISSTWQLPTDGNPMRSLLTKLKRVKTVLKSFHKHQTSNMSNRVYFGKQAWDQAQVALDMNPTDVNLQHNERTTATLYANLCKDEEAICKQKSRIQWLQLGDKNTNFFHKSVLHRQARNHVSSMQDKEEWVPSFSQPH</sequence>
<dbReference type="AlphaFoldDB" id="A0A9Q0NM85"/>
<dbReference type="InterPro" id="IPR005135">
    <property type="entry name" value="Endo/exonuclease/phosphatase"/>
</dbReference>
<dbReference type="PANTHER" id="PTHR33710:SF79">
    <property type="entry name" value="OS06G0205337 PROTEIN"/>
    <property type="match status" value="1"/>
</dbReference>
<protein>
    <recommendedName>
        <fullName evidence="2">Endonuclease/exonuclease/phosphatase domain-containing protein</fullName>
    </recommendedName>
</protein>
<dbReference type="Proteomes" id="UP001151529">
    <property type="component" value="Chromosome 12"/>
</dbReference>
<feature type="region of interest" description="Disordered" evidence="1">
    <location>
        <begin position="716"/>
        <end position="735"/>
    </location>
</feature>
<gene>
    <name evidence="3" type="ORF">OIU85_013705</name>
</gene>
<comment type="caution">
    <text evidence="3">The sequence shown here is derived from an EMBL/GenBank/DDBJ whole genome shotgun (WGS) entry which is preliminary data.</text>
</comment>
<feature type="domain" description="Endonuclease/exonuclease/phosphatase" evidence="2">
    <location>
        <begin position="340"/>
        <end position="565"/>
    </location>
</feature>
<keyword evidence="4" id="KW-1185">Reference proteome</keyword>
<name>A0A9Q0NM85_SALVM</name>
<evidence type="ECO:0000259" key="2">
    <source>
        <dbReference type="Pfam" id="PF03372"/>
    </source>
</evidence>
<organism evidence="3 4">
    <name type="scientific">Salix viminalis</name>
    <name type="common">Common osier</name>
    <name type="synonym">Basket willow</name>
    <dbReference type="NCBI Taxonomy" id="40686"/>
    <lineage>
        <taxon>Eukaryota</taxon>
        <taxon>Viridiplantae</taxon>
        <taxon>Streptophyta</taxon>
        <taxon>Embryophyta</taxon>
        <taxon>Tracheophyta</taxon>
        <taxon>Spermatophyta</taxon>
        <taxon>Magnoliopsida</taxon>
        <taxon>eudicotyledons</taxon>
        <taxon>Gunneridae</taxon>
        <taxon>Pentapetalae</taxon>
        <taxon>rosids</taxon>
        <taxon>fabids</taxon>
        <taxon>Malpighiales</taxon>
        <taxon>Salicaceae</taxon>
        <taxon>Saliceae</taxon>
        <taxon>Salix</taxon>
    </lineage>
</organism>
<reference evidence="3" key="2">
    <citation type="journal article" date="2023" name="Int. J. Mol. Sci.">
        <title>De Novo Assembly and Annotation of 11 Diverse Shrub Willow (Salix) Genomes Reveals Novel Gene Organization in Sex-Linked Regions.</title>
        <authorList>
            <person name="Hyden B."/>
            <person name="Feng K."/>
            <person name="Yates T.B."/>
            <person name="Jawdy S."/>
            <person name="Cereghino C."/>
            <person name="Smart L.B."/>
            <person name="Muchero W."/>
        </authorList>
    </citation>
    <scope>NUCLEOTIDE SEQUENCE [LARGE SCALE GENOMIC DNA]</scope>
    <source>
        <tissue evidence="3">Shoot tip</tissue>
    </source>
</reference>